<comment type="caution">
    <text evidence="1">The sequence shown here is derived from an EMBL/GenBank/DDBJ whole genome shotgun (WGS) entry which is preliminary data.</text>
</comment>
<evidence type="ECO:0000313" key="1">
    <source>
        <dbReference type="EMBL" id="KAI5670263.1"/>
    </source>
</evidence>
<proteinExistence type="predicted"/>
<protein>
    <submittedName>
        <fullName evidence="1">Uncharacterized protein</fullName>
    </submittedName>
</protein>
<evidence type="ECO:0000313" key="2">
    <source>
        <dbReference type="Proteomes" id="UP001060085"/>
    </source>
</evidence>
<name>A0ACC0BC99_CATRO</name>
<accession>A0ACC0BC99</accession>
<dbReference type="Proteomes" id="UP001060085">
    <property type="component" value="Linkage Group LG03"/>
</dbReference>
<reference evidence="2" key="1">
    <citation type="journal article" date="2023" name="Nat. Plants">
        <title>Single-cell RNA sequencing provides a high-resolution roadmap for understanding the multicellular compartmentation of specialized metabolism.</title>
        <authorList>
            <person name="Sun S."/>
            <person name="Shen X."/>
            <person name="Li Y."/>
            <person name="Li Y."/>
            <person name="Wang S."/>
            <person name="Li R."/>
            <person name="Zhang H."/>
            <person name="Shen G."/>
            <person name="Guo B."/>
            <person name="Wei J."/>
            <person name="Xu J."/>
            <person name="St-Pierre B."/>
            <person name="Chen S."/>
            <person name="Sun C."/>
        </authorList>
    </citation>
    <scope>NUCLEOTIDE SEQUENCE [LARGE SCALE GENOMIC DNA]</scope>
</reference>
<dbReference type="EMBL" id="CM044703">
    <property type="protein sequence ID" value="KAI5670263.1"/>
    <property type="molecule type" value="Genomic_DNA"/>
</dbReference>
<sequence>MGIFVGAQGWETMAMGGEAAQYNGRITSFVLFSCMMAAMGGAIFGYDTGISGGVTAMGSFLKKFFPKVYAKMEEDTGVSNYCKFNSQLLTSFTSSLYVAGLIASFFASSLTRDFGRKPSILLGGVAFLLGATLGAAALNVYMLILGRILLGVGVGFANQSVPLYLSEMAPSKYRGAINNLFQFSVSLGVLSANLVNYGTEKINGGWGWRVSLGMAAVPALVLIFGALILPETPNSLLQRTNDSAEAKQVLQKLRGNNDVQAELNDLIRASDFAKTIKHPFNRIIQRGYRPQLVMSIMIPFFQQVTGINVIAFYAPLLFRMIGLEESSSLLSAVVTGTVGMFATFISVLIVDKLGRRVLFTVGGLQMFTSQIIIGIILALKLGDNGGMSKGYALLVLFLICLYVAAYGLSWGPLGWLVPSEIFPLEIRSAGQSITVAVNFLFTFLIAQSFLAMLCHFKAGIFFFFGGWVAVMTIFVCALLPETKNMPIEQMERIWKNHWFWGRIIAEEAMAVGLAITSERGSNYNGRITPFVVFSCMMATMGGIIFGYDIGISGGVTSMEPFLKRFFKDVYIKMREENKVSNYCKFDSELLQSFTSSLYVAGLFASFLASSVTRAFGRKTTILLGGAAFLAGAALGGAAISVLMLIFGRVLLGVGVGFANQAVPVYLSEMAPPRYRGAINNSFQLTIGIGILIANLINYGTEKIKHGWGWRVSLALAAVPASILSIGALFLSETPNSLIERSNDHEKAKLLLQRVRGTEDVQAELDDLITASNFSRTIKHPFKNIIKKKYRPQLVMSIAIPFFQQVTGINVIAFYAPVLFRTIGLGVSASLMSAVVTGAVGICTTFLSMLIVDKVGRRLLLIQGGICMLIMQIVVGVIIGVKLGDHGGLSKGYAFLVLVLICSYVAGFGLSWGPLGWLIPSEIFPLEIRSAGQSITVAVNFLFTFVVGQTFLAMLCHFKYGLFFFFGGWVALMTGFVYLFLPETKNVPIEQMELVWREHWFWKKIVEVDHQGGLSITNDVKEYNFRVTWFVVLSCAVAATGGIIFGYDIGISGGVTSMDQFLKKFFPEVYAKVKKNTETSNYCKFDSQLLTSFTSSLYIAGTFASFLASPVTRALGRKTSIFLGGAAFLTGSAMGGAAYNVYMLIIGRILLGIGVGFANQSVPLYLSEMAPPRYRGAFTIGFHFCVGIGVLLANLINYGAAKIKGGWGWRISLAMAAVPASFITFGALFLPETPSSLVQQSNNHEKAKQMLQRVRGVDDVQVELDDLIKASNVSRKIKHPYKDILRRKYRPQFIMSIAIPFFQQVTGINVVSFYAPVLFRTIGSGESVSLLSAVVTGVVGSTAIFLTLLIADKVGRKVLFNIGGVLMLVSQFLIGGIMAAKLGDHGQLSSAYCFLVLILFCCYAAGFGLSWGPLGWLVPSEIFPLEIRSAAQSINVAVGFLFIFLIAQTFLAMLCHLKAGIFFFYGGWVAVMTLFVHLLLPETKSVPIERMDEIWRRHWFWKRFGRKMAFGSDGQQYNGRITWFLALSCMVAATGGIIFGYDIGISGGVTSMEPFLKKFFPEVSIKMKKDSKISNYCKFDSQLLTSFTSSLYVAGLVASFFASPVTRKFGRKPTILIGGVAFLTGSALGGAAYNVYMLLFGRVLLGVGVGFANQAVPLYLSEMAPPQFRGAFNIAFQFCVGIGVLSANLVNYGTQKIKGGWGWRISLAMAAAPASILTLGALFLPETPNSLIQRVHDQGKAMQMLQKVRGTSDVQAEIDDLIKASELSKTTKHPFKKLMLRKYRPQLVMSIAIPFFQQVTGINVISFYAPVLFLTIGLGESASLLSAVVTGLVGTSATLLSLLIVDKLGRKVLFKIGGIQMFISQMLIGGIMAAKLGDFGGMSKGYGISVMILICIYVAGFGLSWGPLGWLVTSEIFPLEIRSAAQSITVAVGFLFTFLVGQTFLAMLCHLKAGIFFFFGGWVAVMTIFVYLLLPETKNVPIEKMDQIWREHWFWKTIVCNDQEFEAYISS</sequence>
<organism evidence="1 2">
    <name type="scientific">Catharanthus roseus</name>
    <name type="common">Madagascar periwinkle</name>
    <name type="synonym">Vinca rosea</name>
    <dbReference type="NCBI Taxonomy" id="4058"/>
    <lineage>
        <taxon>Eukaryota</taxon>
        <taxon>Viridiplantae</taxon>
        <taxon>Streptophyta</taxon>
        <taxon>Embryophyta</taxon>
        <taxon>Tracheophyta</taxon>
        <taxon>Spermatophyta</taxon>
        <taxon>Magnoliopsida</taxon>
        <taxon>eudicotyledons</taxon>
        <taxon>Gunneridae</taxon>
        <taxon>Pentapetalae</taxon>
        <taxon>asterids</taxon>
        <taxon>lamiids</taxon>
        <taxon>Gentianales</taxon>
        <taxon>Apocynaceae</taxon>
        <taxon>Rauvolfioideae</taxon>
        <taxon>Vinceae</taxon>
        <taxon>Catharanthinae</taxon>
        <taxon>Catharanthus</taxon>
    </lineage>
</organism>
<gene>
    <name evidence="1" type="ORF">M9H77_10627</name>
</gene>
<keyword evidence="2" id="KW-1185">Reference proteome</keyword>